<proteinExistence type="predicted"/>
<reference evidence="2 3" key="1">
    <citation type="submission" date="2024-10" db="EMBL/GenBank/DDBJ databases">
        <title>Updated reference genomes for cyclostephanoid diatoms.</title>
        <authorList>
            <person name="Roberts W.R."/>
            <person name="Alverson A.J."/>
        </authorList>
    </citation>
    <scope>NUCLEOTIDE SEQUENCE [LARGE SCALE GENOMIC DNA]</scope>
    <source>
        <strain evidence="2 3">AJA228-03</strain>
    </source>
</reference>
<gene>
    <name evidence="2" type="ORF">ACHAXA_002382</name>
</gene>
<feature type="compositionally biased region" description="Polar residues" evidence="1">
    <location>
        <begin position="466"/>
        <end position="486"/>
    </location>
</feature>
<feature type="region of interest" description="Disordered" evidence="1">
    <location>
        <begin position="451"/>
        <end position="504"/>
    </location>
</feature>
<keyword evidence="3" id="KW-1185">Reference proteome</keyword>
<evidence type="ECO:0000313" key="2">
    <source>
        <dbReference type="EMBL" id="KAL3809812.1"/>
    </source>
</evidence>
<dbReference type="Proteomes" id="UP001530377">
    <property type="component" value="Unassembled WGS sequence"/>
</dbReference>
<dbReference type="AlphaFoldDB" id="A0ABD3RBR2"/>
<sequence length="504" mass="54472">MTGPVSPSLPPCDAAAVSAGMPTVDFIALVRFAARLGTCVNNDDPADGQDAKSVRDEAMLLMSLLMGDKAEEILSDVKESRCEKRRKRGWIGRSDDGRGDVGNFSFTFPSLSLQPEVATASGYAAEEVAVCAPRDEEDGMGGDRPYPSPSELLGRAQSVHDKDMIRDCSEAMAHNVLESFGAALVWRAKTWIKSLANVLALKEQKRIDAIKAASCEGSVVEAVAERDEEDDENDDLMNSKEMQIINAIVKSSEEVSVVNIKTSFRVLSNRVSHLNVDVAPSSISDPQEPASKKARKEDVAEYKLTHKLIFEATISMTSNDGVRYNGVTLQAPGYIQGTFANKMGSTKDGGETLTGVYMTLDTDALALSLERQSRLVVRRAAEAALVSSRSTDGGPSLSNNYMESPHRVHHSAISPRYVLMSPLPESLHVGLPPIPTENNLNVKEMIELNEDEESKKAPVVSDEDTSPNVTPSLTPTEQTDLTNRHSSPLPALLSEANDELTQGG</sequence>
<name>A0ABD3RBR2_9STRA</name>
<accession>A0ABD3RBR2</accession>
<evidence type="ECO:0000313" key="3">
    <source>
        <dbReference type="Proteomes" id="UP001530377"/>
    </source>
</evidence>
<organism evidence="2 3">
    <name type="scientific">Cyclostephanos tholiformis</name>
    <dbReference type="NCBI Taxonomy" id="382380"/>
    <lineage>
        <taxon>Eukaryota</taxon>
        <taxon>Sar</taxon>
        <taxon>Stramenopiles</taxon>
        <taxon>Ochrophyta</taxon>
        <taxon>Bacillariophyta</taxon>
        <taxon>Coscinodiscophyceae</taxon>
        <taxon>Thalassiosirophycidae</taxon>
        <taxon>Stephanodiscales</taxon>
        <taxon>Stephanodiscaceae</taxon>
        <taxon>Cyclostephanos</taxon>
    </lineage>
</organism>
<evidence type="ECO:0000256" key="1">
    <source>
        <dbReference type="SAM" id="MobiDB-lite"/>
    </source>
</evidence>
<dbReference type="EMBL" id="JALLPB020000372">
    <property type="protein sequence ID" value="KAL3809812.1"/>
    <property type="molecule type" value="Genomic_DNA"/>
</dbReference>
<protein>
    <submittedName>
        <fullName evidence="2">Uncharacterized protein</fullName>
    </submittedName>
</protein>
<comment type="caution">
    <text evidence="2">The sequence shown here is derived from an EMBL/GenBank/DDBJ whole genome shotgun (WGS) entry which is preliminary data.</text>
</comment>